<name>A0A418MWM4_9ACTN</name>
<comment type="caution">
    <text evidence="3">The sequence shown here is derived from an EMBL/GenBank/DDBJ whole genome shotgun (WGS) entry which is preliminary data.</text>
</comment>
<dbReference type="GO" id="GO:0008610">
    <property type="term" value="P:lipid biosynthetic process"/>
    <property type="evidence" value="ECO:0007669"/>
    <property type="project" value="UniProtKB-ARBA"/>
</dbReference>
<dbReference type="PANTHER" id="PTHR45527">
    <property type="entry name" value="NONRIBOSOMAL PEPTIDE SYNTHETASE"/>
    <property type="match status" value="1"/>
</dbReference>
<feature type="domain" description="Condensation" evidence="2">
    <location>
        <begin position="99"/>
        <end position="393"/>
    </location>
</feature>
<dbReference type="Pfam" id="PF00668">
    <property type="entry name" value="Condensation"/>
    <property type="match status" value="2"/>
</dbReference>
<keyword evidence="4" id="KW-1185">Reference proteome</keyword>
<dbReference type="EMBL" id="QXEC01000007">
    <property type="protein sequence ID" value="RIV39140.1"/>
    <property type="molecule type" value="Genomic_DNA"/>
</dbReference>
<dbReference type="SUPFAM" id="SSF52777">
    <property type="entry name" value="CoA-dependent acyltransferases"/>
    <property type="match status" value="4"/>
</dbReference>
<organism evidence="3 4">
    <name type="scientific">Micromonospora radicis</name>
    <dbReference type="NCBI Taxonomy" id="1894971"/>
    <lineage>
        <taxon>Bacteria</taxon>
        <taxon>Bacillati</taxon>
        <taxon>Actinomycetota</taxon>
        <taxon>Actinomycetes</taxon>
        <taxon>Micromonosporales</taxon>
        <taxon>Micromonosporaceae</taxon>
        <taxon>Micromonospora</taxon>
    </lineage>
</organism>
<dbReference type="Proteomes" id="UP000283832">
    <property type="component" value="Unassembled WGS sequence"/>
</dbReference>
<dbReference type="GO" id="GO:0043041">
    <property type="term" value="P:amino acid activation for nonribosomal peptide biosynthetic process"/>
    <property type="evidence" value="ECO:0007669"/>
    <property type="project" value="TreeGrafter"/>
</dbReference>
<evidence type="ECO:0000313" key="4">
    <source>
        <dbReference type="Proteomes" id="UP000283832"/>
    </source>
</evidence>
<dbReference type="Gene3D" id="3.30.559.10">
    <property type="entry name" value="Chloramphenicol acetyltransferase-like domain"/>
    <property type="match status" value="2"/>
</dbReference>
<proteinExistence type="predicted"/>
<protein>
    <recommendedName>
        <fullName evidence="2">Condensation domain-containing protein</fullName>
    </recommendedName>
</protein>
<dbReference type="GO" id="GO:0009366">
    <property type="term" value="C:enterobactin synthetase complex"/>
    <property type="evidence" value="ECO:0007669"/>
    <property type="project" value="TreeGrafter"/>
</dbReference>
<dbReference type="GO" id="GO:0005829">
    <property type="term" value="C:cytosol"/>
    <property type="evidence" value="ECO:0007669"/>
    <property type="project" value="TreeGrafter"/>
</dbReference>
<dbReference type="GO" id="GO:0047527">
    <property type="term" value="F:2,3-dihydroxybenzoate-serine ligase activity"/>
    <property type="evidence" value="ECO:0007669"/>
    <property type="project" value="TreeGrafter"/>
</dbReference>
<evidence type="ECO:0000259" key="2">
    <source>
        <dbReference type="Pfam" id="PF00668"/>
    </source>
</evidence>
<dbReference type="AlphaFoldDB" id="A0A418MWM4"/>
<dbReference type="InterPro" id="IPR001242">
    <property type="entry name" value="Condensation_dom"/>
</dbReference>
<reference evidence="3 4" key="1">
    <citation type="submission" date="2018-08" db="EMBL/GenBank/DDBJ databases">
        <title>Jishengella sp. nov., isolated from a root of Azadirachta indica A. Juss. var. siamensis Valenton.</title>
        <authorList>
            <person name="Kuncharoen N."/>
            <person name="Tanasupawat S."/>
            <person name="Kudo T."/>
            <person name="Ohkuma M."/>
        </authorList>
    </citation>
    <scope>NUCLEOTIDE SEQUENCE [LARGE SCALE GENOMIC DNA]</scope>
    <source>
        <strain evidence="3 4">AZ1-13</strain>
    </source>
</reference>
<feature type="region of interest" description="Disordered" evidence="1">
    <location>
        <begin position="503"/>
        <end position="536"/>
    </location>
</feature>
<gene>
    <name evidence="3" type="ORF">D2L64_09765</name>
</gene>
<evidence type="ECO:0000313" key="3">
    <source>
        <dbReference type="EMBL" id="RIV39140.1"/>
    </source>
</evidence>
<feature type="domain" description="Condensation" evidence="2">
    <location>
        <begin position="601"/>
        <end position="879"/>
    </location>
</feature>
<dbReference type="PANTHER" id="PTHR45527:SF1">
    <property type="entry name" value="FATTY ACID SYNTHASE"/>
    <property type="match status" value="1"/>
</dbReference>
<dbReference type="Gene3D" id="3.30.559.30">
    <property type="entry name" value="Nonribosomal peptide synthetase, condensation domain"/>
    <property type="match status" value="2"/>
</dbReference>
<dbReference type="GO" id="GO:0031177">
    <property type="term" value="F:phosphopantetheine binding"/>
    <property type="evidence" value="ECO:0007669"/>
    <property type="project" value="TreeGrafter"/>
</dbReference>
<dbReference type="InterPro" id="IPR023213">
    <property type="entry name" value="CAT-like_dom_sf"/>
</dbReference>
<sequence>MGASSLHGASNRLDRLIGPLCNTQSIDPAAERLVVPSGMRSVDVVVPAEWACAPLRHVEFSGAGSGTAPPTWAQQVLWRSISRFGSNHRFLNLRRTVPVSARAAIDVARATHAVGTLVSRHASLRTRLPLVDGGPAQQTEPAGVLPVLVRTGAGDGAEAAREVASLLGDVAFDHAAEWPLRVALVTVDERVRQVVVVFSHTTVDAHAAEVVLRDLRLLLLRGDLPTPAGPQSPEVARQQHGADRRRSQRAVAYWLREYQRLPLRPLTPTGPGLDPPLRRGVLVSSAVDTAARLIADRYRVSVSAVMAAGYHAVATRMSGRTVSGLFPMAHNRFRTEYADAVANLGQIGFCVVDLSGRPDFGELLSRVWTATLNGLRHAYYEPPALRAAFEEQGIDYETAFLPHHYFNDVRLAVGGGAPAPETTPAELRAAMAHSTFSWTAGLQQASWHLLAHVVDEPGGVGVTLTADTRHLPMDSVEPFLRQFEELLVEAAFADLPWPWSTTTAAAPGTAPGSTADPGTTAGSGSTVGSGTTPGSAVGWVADGEEIVSVPFDGVRAASAPLTWGQRAMWRSMDEFDSPAGYRVLSLPRTLPVPARAEVTAARALDAVGALVTRHESLRTRFRRRDDELHQEAAAAGRLPVLVHAVSRPRDDPDGRHAAAALTERLRAPRFDHVTEWPLRAALVTVDDRVRQVVVVFSHATVDFHASDLVLRDLRALLLRGAVDTPAGPQSLDLAGQERDGEQRRSQRAVAYWVREFAGLTPSLAEPVGAAPAPRYRRGSLVSAAVHHAVRLVAARNRTSTSNAILAATAAGLSADGGQQNCGIVVMANNRFQPGHERAVGTLNQIGLCRLDLTGRPGFTELLARAGRAALDAYRHAYYDPAEWERTFTDLGHDHRTFLAPYCYLNDARLLREVDAGQPGPDETKLRAIRSDTAFRWLPELAQFPWRCRLQVLDAAGAVELVVTADTRYFPTERVEPFLRGVEALLVEAAFRDVPWPWAPTPGIR</sequence>
<evidence type="ECO:0000256" key="1">
    <source>
        <dbReference type="SAM" id="MobiDB-lite"/>
    </source>
</evidence>
<accession>A0A418MWM4</accession>
<dbReference type="GO" id="GO:0009239">
    <property type="term" value="P:enterobactin biosynthetic process"/>
    <property type="evidence" value="ECO:0007669"/>
    <property type="project" value="TreeGrafter"/>
</dbReference>